<evidence type="ECO:0000313" key="5">
    <source>
        <dbReference type="EMBL" id="KAK6500378.1"/>
    </source>
</evidence>
<dbReference type="EMBL" id="JAVHJL010000007">
    <property type="protein sequence ID" value="KAK6500378.1"/>
    <property type="molecule type" value="Genomic_DNA"/>
</dbReference>
<organism evidence="5 6">
    <name type="scientific">Arthrobotrys musiformis</name>
    <dbReference type="NCBI Taxonomy" id="47236"/>
    <lineage>
        <taxon>Eukaryota</taxon>
        <taxon>Fungi</taxon>
        <taxon>Dikarya</taxon>
        <taxon>Ascomycota</taxon>
        <taxon>Pezizomycotina</taxon>
        <taxon>Orbiliomycetes</taxon>
        <taxon>Orbiliales</taxon>
        <taxon>Orbiliaceae</taxon>
        <taxon>Arthrobotrys</taxon>
    </lineage>
</organism>
<dbReference type="PANTHER" id="PTHR42978">
    <property type="entry name" value="QUORUM-QUENCHING LACTONASE YTNP-RELATED-RELATED"/>
    <property type="match status" value="1"/>
</dbReference>
<dbReference type="GO" id="GO:0016787">
    <property type="term" value="F:hydrolase activity"/>
    <property type="evidence" value="ECO:0007669"/>
    <property type="project" value="UniProtKB-KW"/>
</dbReference>
<gene>
    <name evidence="5" type="ORF">TWF481_010721</name>
</gene>
<sequence>MPTIDIPKSNQTVNVQIVDTTLRIKDGPLAAFLSPAIEGQEKLNVGEFGFLITHTDLSSAGSDDKTVRKVLFDLGPPKDWKAHLPEPVVKRMSTWEDYGAVITIDKDISEVLQDGGVELDTIEALIWSHTHWDHMGRPSLFPPSVDLIVGPSIISKFSPGYPENPASPFLTREFSGRKVTELSFDSSTLSIGGMKAIDFFNDGSFYILDAPGHAVGHINALARTTASPNGENDTFIFLGADSYHIDSQLRPNAHTPLPKSIEIPRLSPCPCPGEIFEHIHPLPLGGNPSLTPFQIIHEKSVAVDVPSAREVINKIQAFDADERVFVINAHEWSYYDVLEIFPESANGWRRKGWKEKARWRFLAGFQGAVELAFTDRKLWRGSL</sequence>
<dbReference type="PANTHER" id="PTHR42978:SF5">
    <property type="entry name" value="METALLO-BETA-LACTAMASE DOMAIN-CONTAINING PROTEIN"/>
    <property type="match status" value="1"/>
</dbReference>
<evidence type="ECO:0008006" key="7">
    <source>
        <dbReference type="Google" id="ProtNLM"/>
    </source>
</evidence>
<evidence type="ECO:0000313" key="6">
    <source>
        <dbReference type="Proteomes" id="UP001370758"/>
    </source>
</evidence>
<dbReference type="InterPro" id="IPR036866">
    <property type="entry name" value="RibonucZ/Hydroxyglut_hydro"/>
</dbReference>
<evidence type="ECO:0000256" key="2">
    <source>
        <dbReference type="ARBA" id="ARBA00022723"/>
    </source>
</evidence>
<name>A0AAV9W3Z3_9PEZI</name>
<dbReference type="CDD" id="cd07730">
    <property type="entry name" value="metallo-hydrolase-like_MBL-fold"/>
    <property type="match status" value="1"/>
</dbReference>
<dbReference type="AlphaFoldDB" id="A0AAV9W3Z3"/>
<dbReference type="Gene3D" id="3.60.15.10">
    <property type="entry name" value="Ribonuclease Z/Hydroxyacylglutathione hydrolase-like"/>
    <property type="match status" value="1"/>
</dbReference>
<reference evidence="5 6" key="1">
    <citation type="submission" date="2023-08" db="EMBL/GenBank/DDBJ databases">
        <authorList>
            <person name="Palmer J.M."/>
        </authorList>
    </citation>
    <scope>NUCLEOTIDE SEQUENCE [LARGE SCALE GENOMIC DNA]</scope>
    <source>
        <strain evidence="5 6">TWF481</strain>
    </source>
</reference>
<keyword evidence="4" id="KW-0862">Zinc</keyword>
<evidence type="ECO:0000256" key="3">
    <source>
        <dbReference type="ARBA" id="ARBA00022801"/>
    </source>
</evidence>
<comment type="similarity">
    <text evidence="1">Belongs to the metallo-beta-lactamase superfamily.</text>
</comment>
<dbReference type="Proteomes" id="UP001370758">
    <property type="component" value="Unassembled WGS sequence"/>
</dbReference>
<evidence type="ECO:0000256" key="4">
    <source>
        <dbReference type="ARBA" id="ARBA00022833"/>
    </source>
</evidence>
<proteinExistence type="inferred from homology"/>
<dbReference type="SUPFAM" id="SSF56281">
    <property type="entry name" value="Metallo-hydrolase/oxidoreductase"/>
    <property type="match status" value="1"/>
</dbReference>
<protein>
    <recommendedName>
        <fullName evidence="7">Metallo-beta-lactamase domain-containing protein</fullName>
    </recommendedName>
</protein>
<keyword evidence="6" id="KW-1185">Reference proteome</keyword>
<comment type="caution">
    <text evidence="5">The sequence shown here is derived from an EMBL/GenBank/DDBJ whole genome shotgun (WGS) entry which is preliminary data.</text>
</comment>
<dbReference type="GO" id="GO:0046872">
    <property type="term" value="F:metal ion binding"/>
    <property type="evidence" value="ECO:0007669"/>
    <property type="project" value="UniProtKB-KW"/>
</dbReference>
<keyword evidence="2" id="KW-0479">Metal-binding</keyword>
<evidence type="ECO:0000256" key="1">
    <source>
        <dbReference type="ARBA" id="ARBA00007749"/>
    </source>
</evidence>
<dbReference type="InterPro" id="IPR051013">
    <property type="entry name" value="MBL_superfamily_lactonases"/>
</dbReference>
<keyword evidence="3" id="KW-0378">Hydrolase</keyword>
<accession>A0AAV9W3Z3</accession>